<feature type="compositionally biased region" description="Low complexity" evidence="3">
    <location>
        <begin position="376"/>
        <end position="397"/>
    </location>
</feature>
<feature type="compositionally biased region" description="Basic and acidic residues" evidence="3">
    <location>
        <begin position="204"/>
        <end position="305"/>
    </location>
</feature>
<protein>
    <recommendedName>
        <fullName evidence="6">SPT2 chromatin protein</fullName>
    </recommendedName>
</protein>
<dbReference type="InterPro" id="IPR013256">
    <property type="entry name" value="Chromatin_SPT2"/>
</dbReference>
<organism evidence="4 5">
    <name type="scientific">Rhizoctonia solani</name>
    <dbReference type="NCBI Taxonomy" id="456999"/>
    <lineage>
        <taxon>Eukaryota</taxon>
        <taxon>Fungi</taxon>
        <taxon>Dikarya</taxon>
        <taxon>Basidiomycota</taxon>
        <taxon>Agaricomycotina</taxon>
        <taxon>Agaricomycetes</taxon>
        <taxon>Cantharellales</taxon>
        <taxon>Ceratobasidiaceae</taxon>
        <taxon>Rhizoctonia</taxon>
    </lineage>
</organism>
<dbReference type="Proteomes" id="UP000663850">
    <property type="component" value="Unassembled WGS sequence"/>
</dbReference>
<feature type="compositionally biased region" description="Basic and acidic residues" evidence="3">
    <location>
        <begin position="37"/>
        <end position="89"/>
    </location>
</feature>
<name>A0A8H3GLW0_9AGAM</name>
<dbReference type="Pfam" id="PF08243">
    <property type="entry name" value="SPT2"/>
    <property type="match status" value="1"/>
</dbReference>
<keyword evidence="2" id="KW-0175">Coiled coil</keyword>
<comment type="caution">
    <text evidence="4">The sequence shown here is derived from an EMBL/GenBank/DDBJ whole genome shotgun (WGS) entry which is preliminary data.</text>
</comment>
<dbReference type="PANTHER" id="PTHR45615">
    <property type="entry name" value="MYOSIN HEAVY CHAIN, NON-MUSCLE"/>
    <property type="match status" value="1"/>
</dbReference>
<proteinExistence type="inferred from homology"/>
<evidence type="ECO:0008006" key="6">
    <source>
        <dbReference type="Google" id="ProtNLM"/>
    </source>
</evidence>
<feature type="region of interest" description="Disordered" evidence="3">
    <location>
        <begin position="174"/>
        <end position="513"/>
    </location>
</feature>
<feature type="compositionally biased region" description="Low complexity" evidence="3">
    <location>
        <begin position="331"/>
        <end position="350"/>
    </location>
</feature>
<evidence type="ECO:0000313" key="4">
    <source>
        <dbReference type="EMBL" id="CAE6456337.1"/>
    </source>
</evidence>
<feature type="compositionally biased region" description="Polar residues" evidence="3">
    <location>
        <begin position="359"/>
        <end position="375"/>
    </location>
</feature>
<dbReference type="EMBL" id="CAJMWZ010002471">
    <property type="protein sequence ID" value="CAE6456337.1"/>
    <property type="molecule type" value="Genomic_DNA"/>
</dbReference>
<sequence>FASLIKLSKSQNNDAAQELAAAVAKREAQQAAARAEAAAREAREREAAKERLKRRFEEEQKAKQRAEQEAETSVKREKELDEKREREARALLAGKSASAPRSRATSGGENSRSKVSTSGSGYNAVASGAMGLTREEKRARHNVLWNDGASRSKYAAKKRKAGALLPGGALNVEAGSGSSASGGSMSVRARLAASQSGLIKLNPQKRDTRSIDEITRDLREKGGGLEPKKVMTGIEAEKFNDWFSTRKDKEREREKERQELEEKERKRQEKERLAEEARERERKIREKERERERERERDRGKDRSRSGSVQAPSQLQPKRHATAPIAPKPAPIVIATKPSTLLSGGTKLSSAPKEYKVTVKTTGNPPVSQAVSTPTSAVSTRPRPAAPPATSSKPVSSLPAKRRHHNDSESDSYDSEEERERRRRAARKSAPNAGGRGSGFDIWSIINPGKSRTEYLGRDVLSDDEDMEATGRELEREEKQSARLAKQEDAEAEAEERRREEAKRRKKLAARAN</sequence>
<feature type="compositionally biased region" description="Polar residues" evidence="3">
    <location>
        <begin position="103"/>
        <end position="121"/>
    </location>
</feature>
<evidence type="ECO:0000256" key="2">
    <source>
        <dbReference type="ARBA" id="ARBA00023054"/>
    </source>
</evidence>
<feature type="non-terminal residue" evidence="4">
    <location>
        <position position="1"/>
    </location>
</feature>
<feature type="region of interest" description="Disordered" evidence="3">
    <location>
        <begin position="33"/>
        <end position="134"/>
    </location>
</feature>
<feature type="compositionally biased region" description="Polar residues" evidence="3">
    <location>
        <begin position="306"/>
        <end position="316"/>
    </location>
</feature>
<feature type="compositionally biased region" description="Basic and acidic residues" evidence="3">
    <location>
        <begin position="451"/>
        <end position="461"/>
    </location>
</feature>
<reference evidence="4" key="1">
    <citation type="submission" date="2021-01" db="EMBL/GenBank/DDBJ databases">
        <authorList>
            <person name="Kaushik A."/>
        </authorList>
    </citation>
    <scope>NUCLEOTIDE SEQUENCE</scope>
    <source>
        <strain evidence="4">Type strain: AG8-Rh-89/</strain>
    </source>
</reference>
<evidence type="ECO:0000256" key="3">
    <source>
        <dbReference type="SAM" id="MobiDB-lite"/>
    </source>
</evidence>
<dbReference type="SMART" id="SM00784">
    <property type="entry name" value="SPT2"/>
    <property type="match status" value="1"/>
</dbReference>
<dbReference type="PANTHER" id="PTHR45615:SF80">
    <property type="entry name" value="GRIP DOMAIN-CONTAINING PROTEIN"/>
    <property type="match status" value="1"/>
</dbReference>
<feature type="compositionally biased region" description="Basic and acidic residues" evidence="3">
    <location>
        <begin position="469"/>
        <end position="503"/>
    </location>
</feature>
<feature type="compositionally biased region" description="Basic residues" evidence="3">
    <location>
        <begin position="504"/>
        <end position="513"/>
    </location>
</feature>
<dbReference type="AlphaFoldDB" id="A0A8H3GLW0"/>
<comment type="similarity">
    <text evidence="1">Belongs to the SPT2 family.</text>
</comment>
<feature type="compositionally biased region" description="Low complexity" evidence="3">
    <location>
        <begin position="174"/>
        <end position="184"/>
    </location>
</feature>
<evidence type="ECO:0000256" key="1">
    <source>
        <dbReference type="ARBA" id="ARBA00006461"/>
    </source>
</evidence>
<evidence type="ECO:0000313" key="5">
    <source>
        <dbReference type="Proteomes" id="UP000663850"/>
    </source>
</evidence>
<gene>
    <name evidence="4" type="ORF">RDB_LOCUS46159</name>
</gene>
<accession>A0A8H3GLW0</accession>